<dbReference type="OrthoDB" id="9805733at2"/>
<dbReference type="NCBIfam" id="NF007989">
    <property type="entry name" value="PRK10717.1"/>
    <property type="match status" value="1"/>
</dbReference>
<dbReference type="Proteomes" id="UP000078070">
    <property type="component" value="Chromosome"/>
</dbReference>
<dbReference type="CDD" id="cd01561">
    <property type="entry name" value="CBS_like"/>
    <property type="match status" value="1"/>
</dbReference>
<evidence type="ECO:0000256" key="1">
    <source>
        <dbReference type="ARBA" id="ARBA00001933"/>
    </source>
</evidence>
<dbReference type="KEGG" id="mars:A8C75_06345"/>
<evidence type="ECO:0000259" key="9">
    <source>
        <dbReference type="Pfam" id="PF00291"/>
    </source>
</evidence>
<dbReference type="InterPro" id="IPR036052">
    <property type="entry name" value="TrpB-like_PALP_sf"/>
</dbReference>
<reference evidence="11" key="1">
    <citation type="submission" date="2016-05" db="EMBL/GenBank/DDBJ databases">
        <authorList>
            <person name="Baek K."/>
            <person name="Yang S.-J."/>
        </authorList>
    </citation>
    <scope>NUCLEOTIDE SEQUENCE [LARGE SCALE GENOMIC DNA]</scope>
    <source>
        <strain evidence="11">ST58-10</strain>
    </source>
</reference>
<comment type="pathway">
    <text evidence="2">Amino-acid biosynthesis; L-cysteine biosynthesis; L-cysteine from L-serine: step 2/2.</text>
</comment>
<accession>A0A1A9EX89</accession>
<evidence type="ECO:0000256" key="6">
    <source>
        <dbReference type="ARBA" id="ARBA00022898"/>
    </source>
</evidence>
<name>A0A1A9EX89_9GAMM</name>
<evidence type="ECO:0000256" key="8">
    <source>
        <dbReference type="ARBA" id="ARBA00047931"/>
    </source>
</evidence>
<organism evidence="10 11">
    <name type="scientific">Marinobacterium aestuarii</name>
    <dbReference type="NCBI Taxonomy" id="1821621"/>
    <lineage>
        <taxon>Bacteria</taxon>
        <taxon>Pseudomonadati</taxon>
        <taxon>Pseudomonadota</taxon>
        <taxon>Gammaproteobacteria</taxon>
        <taxon>Oceanospirillales</taxon>
        <taxon>Oceanospirillaceae</taxon>
        <taxon>Marinobacterium</taxon>
    </lineage>
</organism>
<keyword evidence="5" id="KW-0808">Transferase</keyword>
<dbReference type="STRING" id="1821621.A8C75_06345"/>
<dbReference type="PANTHER" id="PTHR10314">
    <property type="entry name" value="CYSTATHIONINE BETA-SYNTHASE"/>
    <property type="match status" value="1"/>
</dbReference>
<dbReference type="GO" id="GO:0004124">
    <property type="term" value="F:cysteine synthase activity"/>
    <property type="evidence" value="ECO:0007669"/>
    <property type="project" value="UniProtKB-EC"/>
</dbReference>
<gene>
    <name evidence="10" type="ORF">A8C75_06345</name>
</gene>
<keyword evidence="4" id="KW-0028">Amino-acid biosynthesis</keyword>
<comment type="cofactor">
    <cofactor evidence="1">
        <name>pyridoxal 5'-phosphate</name>
        <dbReference type="ChEBI" id="CHEBI:597326"/>
    </cofactor>
</comment>
<dbReference type="FunFam" id="3.40.50.1100:FF:000011">
    <property type="entry name" value="Cysteine synthase (o-acetylserine)"/>
    <property type="match status" value="1"/>
</dbReference>
<dbReference type="EC" id="2.5.1.47" evidence="3"/>
<dbReference type="Pfam" id="PF00291">
    <property type="entry name" value="PALP"/>
    <property type="match status" value="1"/>
</dbReference>
<evidence type="ECO:0000313" key="11">
    <source>
        <dbReference type="Proteomes" id="UP000078070"/>
    </source>
</evidence>
<evidence type="ECO:0000256" key="4">
    <source>
        <dbReference type="ARBA" id="ARBA00022605"/>
    </source>
</evidence>
<comment type="catalytic activity">
    <reaction evidence="8">
        <text>O-acetyl-L-serine + hydrogen sulfide = L-cysteine + acetate</text>
        <dbReference type="Rhea" id="RHEA:14829"/>
        <dbReference type="ChEBI" id="CHEBI:29919"/>
        <dbReference type="ChEBI" id="CHEBI:30089"/>
        <dbReference type="ChEBI" id="CHEBI:35235"/>
        <dbReference type="ChEBI" id="CHEBI:58340"/>
        <dbReference type="EC" id="2.5.1.47"/>
    </reaction>
</comment>
<keyword evidence="11" id="KW-1185">Reference proteome</keyword>
<dbReference type="InterPro" id="IPR001926">
    <property type="entry name" value="TrpB-like_PALP"/>
</dbReference>
<dbReference type="InterPro" id="IPR001216">
    <property type="entry name" value="P-phosphate_BS"/>
</dbReference>
<evidence type="ECO:0000256" key="5">
    <source>
        <dbReference type="ARBA" id="ARBA00022679"/>
    </source>
</evidence>
<evidence type="ECO:0000313" key="10">
    <source>
        <dbReference type="EMBL" id="ANG62149.1"/>
    </source>
</evidence>
<feature type="domain" description="Tryptophan synthase beta chain-like PALP" evidence="9">
    <location>
        <begin position="11"/>
        <end position="306"/>
    </location>
</feature>
<sequence length="336" mass="35827">MFEHQPALVSLIGNTPLIELRQVSELTGCTILGKAEFLNPGGSVKDRTALGIIRDAERRGLLEPGGTVVEGTAGNTGIGLCLVANALGYRTIIVMPETQSQEKKDLLRLYGADLRLVPAVPYADENHYTRVSSRIAMEMQQQGRSAIWANQFDNTANREIHYQTTGAEIWRQCGGQLDAFCCAVGTGGTLAGVARALREQDKSVSIVLSDAQGASLCNYYRGGELRAQGSSVMEGIGQSRITANLEGLKVDDALEISDGEALPYLYDLLQYEGLCLGGSSAINVAGAVQIARTLGPGHTVVTILCDVGSRYQSKLFNPAFLQAKGLPLPAWLAAPS</sequence>
<dbReference type="InterPro" id="IPR050214">
    <property type="entry name" value="Cys_Synth/Cystath_Beta-Synth"/>
</dbReference>
<evidence type="ECO:0000256" key="2">
    <source>
        <dbReference type="ARBA" id="ARBA00004962"/>
    </source>
</evidence>
<dbReference type="SUPFAM" id="SSF53686">
    <property type="entry name" value="Tryptophan synthase beta subunit-like PLP-dependent enzymes"/>
    <property type="match status" value="1"/>
</dbReference>
<dbReference type="AlphaFoldDB" id="A0A1A9EX89"/>
<evidence type="ECO:0000256" key="3">
    <source>
        <dbReference type="ARBA" id="ARBA00012681"/>
    </source>
</evidence>
<keyword evidence="6" id="KW-0663">Pyridoxal phosphate</keyword>
<dbReference type="EMBL" id="CP015839">
    <property type="protein sequence ID" value="ANG62149.1"/>
    <property type="molecule type" value="Genomic_DNA"/>
</dbReference>
<dbReference type="GO" id="GO:0006535">
    <property type="term" value="P:cysteine biosynthetic process from serine"/>
    <property type="evidence" value="ECO:0007669"/>
    <property type="project" value="InterPro"/>
</dbReference>
<evidence type="ECO:0000256" key="7">
    <source>
        <dbReference type="ARBA" id="ARBA00022946"/>
    </source>
</evidence>
<dbReference type="PROSITE" id="PS00901">
    <property type="entry name" value="CYS_SYNTHASE"/>
    <property type="match status" value="1"/>
</dbReference>
<dbReference type="RefSeq" id="WP_067379615.1">
    <property type="nucleotide sequence ID" value="NZ_CP015839.1"/>
</dbReference>
<dbReference type="Gene3D" id="3.40.50.1100">
    <property type="match status" value="2"/>
</dbReference>
<protein>
    <recommendedName>
        <fullName evidence="3">cysteine synthase</fullName>
        <ecNumber evidence="3">2.5.1.47</ecNumber>
    </recommendedName>
</protein>
<reference evidence="10 11" key="2">
    <citation type="journal article" date="2018" name="Int. J. Syst. Evol. Microbiol.">
        <title>Marinobacterium aestuarii sp. nov., a benzene-degrading marine bacterium isolated from estuary sediment.</title>
        <authorList>
            <person name="Bae S.S."/>
            <person name="Jung J."/>
            <person name="Chung D."/>
            <person name="Baek K."/>
        </authorList>
    </citation>
    <scope>NUCLEOTIDE SEQUENCE [LARGE SCALE GENOMIC DNA]</scope>
    <source>
        <strain evidence="10 11">ST58-10</strain>
    </source>
</reference>
<keyword evidence="7" id="KW-0809">Transit peptide</keyword>
<proteinExistence type="predicted"/>